<organism evidence="2">
    <name type="scientific">Telmatobacter sp. DSM 110680</name>
    <dbReference type="NCBI Taxonomy" id="3036704"/>
    <lineage>
        <taxon>Bacteria</taxon>
        <taxon>Pseudomonadati</taxon>
        <taxon>Acidobacteriota</taxon>
        <taxon>Terriglobia</taxon>
        <taxon>Terriglobales</taxon>
        <taxon>Acidobacteriaceae</taxon>
        <taxon>Telmatobacter</taxon>
    </lineage>
</organism>
<protein>
    <submittedName>
        <fullName evidence="2">Fibronectin type III domain-containing protein</fullName>
    </submittedName>
</protein>
<feature type="domain" description="Fibronectin type-III" evidence="1">
    <location>
        <begin position="20"/>
        <end position="115"/>
    </location>
</feature>
<dbReference type="InterPro" id="IPR036116">
    <property type="entry name" value="FN3_sf"/>
</dbReference>
<dbReference type="CDD" id="cd00063">
    <property type="entry name" value="FN3"/>
    <property type="match status" value="1"/>
</dbReference>
<evidence type="ECO:0000259" key="1">
    <source>
        <dbReference type="PROSITE" id="PS50853"/>
    </source>
</evidence>
<evidence type="ECO:0000313" key="2">
    <source>
        <dbReference type="EMBL" id="XBH15633.1"/>
    </source>
</evidence>
<sequence length="115" mass="12024">MSTTQSATLTATADGVSQTEVFQLDGSGPTGSVQHHVQLSWNAPSSTPVALAGYRVYRMQAGGSSYQLLNSSIDVNTSYTDTAVQSGQTYDYVVKSVDDAGVESNPSNITSVTIP</sequence>
<dbReference type="RefSeq" id="WP_348260867.1">
    <property type="nucleotide sequence ID" value="NZ_CP121196.1"/>
</dbReference>
<reference evidence="2" key="1">
    <citation type="submission" date="2023-03" db="EMBL/GenBank/DDBJ databases">
        <title>Edaphobacter sp.</title>
        <authorList>
            <person name="Huber K.J."/>
            <person name="Papendorf J."/>
            <person name="Pilke C."/>
            <person name="Bunk B."/>
            <person name="Sproeer C."/>
            <person name="Pester M."/>
        </authorList>
    </citation>
    <scope>NUCLEOTIDE SEQUENCE</scope>
    <source>
        <strain evidence="2">DSM 110680</strain>
    </source>
</reference>
<dbReference type="PROSITE" id="PS50853">
    <property type="entry name" value="FN3"/>
    <property type="match status" value="1"/>
</dbReference>
<dbReference type="SUPFAM" id="SSF49265">
    <property type="entry name" value="Fibronectin type III"/>
    <property type="match status" value="1"/>
</dbReference>
<name>A0AAU7DED7_9BACT</name>
<dbReference type="AlphaFoldDB" id="A0AAU7DED7"/>
<gene>
    <name evidence="2" type="ORF">P8935_13750</name>
</gene>
<dbReference type="InterPro" id="IPR013783">
    <property type="entry name" value="Ig-like_fold"/>
</dbReference>
<dbReference type="InterPro" id="IPR003961">
    <property type="entry name" value="FN3_dom"/>
</dbReference>
<proteinExistence type="predicted"/>
<dbReference type="Pfam" id="PF00041">
    <property type="entry name" value="fn3"/>
    <property type="match status" value="1"/>
</dbReference>
<dbReference type="Gene3D" id="2.60.40.10">
    <property type="entry name" value="Immunoglobulins"/>
    <property type="match status" value="1"/>
</dbReference>
<accession>A0AAU7DED7</accession>
<dbReference type="EMBL" id="CP121196">
    <property type="protein sequence ID" value="XBH15633.1"/>
    <property type="molecule type" value="Genomic_DNA"/>
</dbReference>